<keyword evidence="1" id="KW-0472">Membrane</keyword>
<proteinExistence type="predicted"/>
<organism evidence="2 3">
    <name type="scientific">Microbacterium hatanonis</name>
    <dbReference type="NCBI Taxonomy" id="404366"/>
    <lineage>
        <taxon>Bacteria</taxon>
        <taxon>Bacillati</taxon>
        <taxon>Actinomycetota</taxon>
        <taxon>Actinomycetes</taxon>
        <taxon>Micrococcales</taxon>
        <taxon>Microbacteriaceae</taxon>
        <taxon>Microbacterium</taxon>
    </lineage>
</organism>
<keyword evidence="1" id="KW-0812">Transmembrane</keyword>
<reference evidence="2 3" key="1">
    <citation type="submission" date="2019-08" db="EMBL/GenBank/DDBJ databases">
        <authorList>
            <person name="Dong K."/>
        </authorList>
    </citation>
    <scope>NUCLEOTIDE SEQUENCE [LARGE SCALE GENOMIC DNA]</scope>
    <source>
        <strain evidence="2 3">JCM14558</strain>
    </source>
</reference>
<accession>A0A5C8I5X7</accession>
<dbReference type="AlphaFoldDB" id="A0A5C8I5X7"/>
<dbReference type="Proteomes" id="UP000321034">
    <property type="component" value="Unassembled WGS sequence"/>
</dbReference>
<dbReference type="EMBL" id="VRSV01000001">
    <property type="protein sequence ID" value="TXK13699.1"/>
    <property type="molecule type" value="Genomic_DNA"/>
</dbReference>
<feature type="transmembrane region" description="Helical" evidence="1">
    <location>
        <begin position="12"/>
        <end position="34"/>
    </location>
</feature>
<evidence type="ECO:0000313" key="2">
    <source>
        <dbReference type="EMBL" id="TXK13699.1"/>
    </source>
</evidence>
<comment type="caution">
    <text evidence="2">The sequence shown here is derived from an EMBL/GenBank/DDBJ whole genome shotgun (WGS) entry which is preliminary data.</text>
</comment>
<dbReference type="RefSeq" id="WP_147894344.1">
    <property type="nucleotide sequence ID" value="NZ_BAAANR010000001.1"/>
</dbReference>
<keyword evidence="1" id="KW-1133">Transmembrane helix</keyword>
<gene>
    <name evidence="2" type="ORF">FVP77_10095</name>
</gene>
<protein>
    <recommendedName>
        <fullName evidence="4">DUF4245 domain-containing protein</fullName>
    </recommendedName>
</protein>
<evidence type="ECO:0000256" key="1">
    <source>
        <dbReference type="SAM" id="Phobius"/>
    </source>
</evidence>
<keyword evidence="3" id="KW-1185">Reference proteome</keyword>
<name>A0A5C8I5X7_9MICO</name>
<evidence type="ECO:0000313" key="3">
    <source>
        <dbReference type="Proteomes" id="UP000321034"/>
    </source>
</evidence>
<sequence>MTAQRARRARSVAVGIGAGLLVVAAALSLGAYLAPRVLPNLFTEVFDEAHPQTVIDAGARATVVVPAGWASQRAWGSESELVLRSPDGGLAVTFTISPDAAQPTVASDDASGGDDAVVERLASGLDAAHAQTDDALVLAVGRGAAEPSMRIVATGTREELAPYRPVIADLIESVRVGS</sequence>
<evidence type="ECO:0008006" key="4">
    <source>
        <dbReference type="Google" id="ProtNLM"/>
    </source>
</evidence>
<dbReference type="OrthoDB" id="5070767at2"/>